<dbReference type="AlphaFoldDB" id="A0A645C5R0"/>
<sequence length="208" mass="23871">MHRMMFAADEPYPYIRDLPALRPLPQRLGNSLSHLRLVPRIYFIVGDDALKDDAGTDRQRLYLKIHHRPAGLGHGVFNIAVRAFARALLIDHHRFADRRLKAKAVFEQRLKYLYLDQPRNAHEHLTGFPLPDHVEQRVLGRQLGKRGRQRGILLLVGERYPDPQCRRRDLRKWGHVRGVADNVAADGSRHAVDRAHLSGAETASVPFL</sequence>
<proteinExistence type="predicted"/>
<dbReference type="EMBL" id="VSSQ01023612">
    <property type="protein sequence ID" value="MPM70673.1"/>
    <property type="molecule type" value="Genomic_DNA"/>
</dbReference>
<accession>A0A645C5R0</accession>
<gene>
    <name evidence="1" type="ORF">SDC9_117629</name>
</gene>
<evidence type="ECO:0000313" key="1">
    <source>
        <dbReference type="EMBL" id="MPM70673.1"/>
    </source>
</evidence>
<protein>
    <submittedName>
        <fullName evidence="1">Uncharacterized protein</fullName>
    </submittedName>
</protein>
<organism evidence="1">
    <name type="scientific">bioreactor metagenome</name>
    <dbReference type="NCBI Taxonomy" id="1076179"/>
    <lineage>
        <taxon>unclassified sequences</taxon>
        <taxon>metagenomes</taxon>
        <taxon>ecological metagenomes</taxon>
    </lineage>
</organism>
<name>A0A645C5R0_9ZZZZ</name>
<comment type="caution">
    <text evidence="1">The sequence shown here is derived from an EMBL/GenBank/DDBJ whole genome shotgun (WGS) entry which is preliminary data.</text>
</comment>
<reference evidence="1" key="1">
    <citation type="submission" date="2019-08" db="EMBL/GenBank/DDBJ databases">
        <authorList>
            <person name="Kucharzyk K."/>
            <person name="Murdoch R.W."/>
            <person name="Higgins S."/>
            <person name="Loffler F."/>
        </authorList>
    </citation>
    <scope>NUCLEOTIDE SEQUENCE</scope>
</reference>